<dbReference type="EMBL" id="JBHSWV010000407">
    <property type="protein sequence ID" value="MFC6767635.1"/>
    <property type="molecule type" value="Genomic_DNA"/>
</dbReference>
<dbReference type="Proteomes" id="UP001596383">
    <property type="component" value="Unassembled WGS sequence"/>
</dbReference>
<evidence type="ECO:0000259" key="1">
    <source>
        <dbReference type="Pfam" id="PF24035"/>
    </source>
</evidence>
<organism evidence="2 3">
    <name type="scientific">Natrinema soli</name>
    <dbReference type="NCBI Taxonomy" id="1930624"/>
    <lineage>
        <taxon>Archaea</taxon>
        <taxon>Methanobacteriati</taxon>
        <taxon>Methanobacteriota</taxon>
        <taxon>Stenosarchaea group</taxon>
        <taxon>Halobacteria</taxon>
        <taxon>Halobacteriales</taxon>
        <taxon>Natrialbaceae</taxon>
        <taxon>Natrinema</taxon>
    </lineage>
</organism>
<dbReference type="InterPro" id="IPR055768">
    <property type="entry name" value="DUF7344"/>
</dbReference>
<reference evidence="2 3" key="1">
    <citation type="journal article" date="2019" name="Int. J. Syst. Evol. Microbiol.">
        <title>The Global Catalogue of Microorganisms (GCM) 10K type strain sequencing project: providing services to taxonomists for standard genome sequencing and annotation.</title>
        <authorList>
            <consortium name="The Broad Institute Genomics Platform"/>
            <consortium name="The Broad Institute Genome Sequencing Center for Infectious Disease"/>
            <person name="Wu L."/>
            <person name="Ma J."/>
        </authorList>
    </citation>
    <scope>NUCLEOTIDE SEQUENCE [LARGE SCALE GENOMIC DNA]</scope>
    <source>
        <strain evidence="2 3">LMG 29247</strain>
    </source>
</reference>
<feature type="domain" description="DUF7344" evidence="1">
    <location>
        <begin position="17"/>
        <end position="87"/>
    </location>
</feature>
<dbReference type="Pfam" id="PF24035">
    <property type="entry name" value="DUF7344"/>
    <property type="match status" value="1"/>
</dbReference>
<dbReference type="RefSeq" id="WP_273740497.1">
    <property type="nucleotide sequence ID" value="NZ_JAQIVI010000407.1"/>
</dbReference>
<accession>A0ABD5SX20</accession>
<name>A0ABD5SX20_9EURY</name>
<sequence>MEQQNSLHPEKKDELLTILANHHRRIVLNYFQNVSDDVASVQDLAEEIIEQDTGEEEQVTLQLHHLTLPQLADVGAIEYDQRSNTVRYQGHSTLEMMMGSIANL</sequence>
<protein>
    <recommendedName>
        <fullName evidence="1">DUF7344 domain-containing protein</fullName>
    </recommendedName>
</protein>
<evidence type="ECO:0000313" key="2">
    <source>
        <dbReference type="EMBL" id="MFC6767635.1"/>
    </source>
</evidence>
<dbReference type="Gene3D" id="1.10.10.10">
    <property type="entry name" value="Winged helix-like DNA-binding domain superfamily/Winged helix DNA-binding domain"/>
    <property type="match status" value="1"/>
</dbReference>
<comment type="caution">
    <text evidence="2">The sequence shown here is derived from an EMBL/GenBank/DDBJ whole genome shotgun (WGS) entry which is preliminary data.</text>
</comment>
<dbReference type="InterPro" id="IPR036388">
    <property type="entry name" value="WH-like_DNA-bd_sf"/>
</dbReference>
<dbReference type="AlphaFoldDB" id="A0ABD5SX20"/>
<proteinExistence type="predicted"/>
<evidence type="ECO:0000313" key="3">
    <source>
        <dbReference type="Proteomes" id="UP001596383"/>
    </source>
</evidence>
<gene>
    <name evidence="2" type="ORF">ACFQE6_22390</name>
</gene>
<keyword evidence="3" id="KW-1185">Reference proteome</keyword>